<keyword evidence="2" id="KW-1185">Reference proteome</keyword>
<proteinExistence type="predicted"/>
<organism evidence="1 2">
    <name type="scientific">Paenibacillus glucanolyticus</name>
    <dbReference type="NCBI Taxonomy" id="59843"/>
    <lineage>
        <taxon>Bacteria</taxon>
        <taxon>Bacillati</taxon>
        <taxon>Bacillota</taxon>
        <taxon>Bacilli</taxon>
        <taxon>Bacillales</taxon>
        <taxon>Paenibacillaceae</taxon>
        <taxon>Paenibacillus</taxon>
    </lineage>
</organism>
<name>A0A163M9C2_9BACL</name>
<dbReference type="RefSeq" id="WP_063479616.1">
    <property type="nucleotide sequence ID" value="NZ_CP147845.1"/>
</dbReference>
<gene>
    <name evidence="1" type="ORF">AWU65_24440</name>
</gene>
<protein>
    <recommendedName>
        <fullName evidence="3">DUF1579 domain-containing protein</fullName>
    </recommendedName>
</protein>
<sequence>MTNLQTLDRLVGSWQISGGAEGTVTYEWMEGGHFLIQRVHLSQNGQEVKGIEMIGHLKPFGESKSPDIRSRYYDTLGNTFDYVYELEGDSLVIWAGDKGSLNYYKGTFRSDGNSHSGAWHYSGEGGYESTMTRVSPAGGIGIG</sequence>
<comment type="caution">
    <text evidence="1">The sequence shown here is derived from an EMBL/GenBank/DDBJ whole genome shotgun (WGS) entry which is preliminary data.</text>
</comment>
<evidence type="ECO:0000313" key="1">
    <source>
        <dbReference type="EMBL" id="KZS48859.1"/>
    </source>
</evidence>
<evidence type="ECO:0008006" key="3">
    <source>
        <dbReference type="Google" id="ProtNLM"/>
    </source>
</evidence>
<dbReference type="GeneID" id="97555552"/>
<dbReference type="Proteomes" id="UP000076796">
    <property type="component" value="Unassembled WGS sequence"/>
</dbReference>
<dbReference type="AlphaFoldDB" id="A0A163M9C2"/>
<accession>A0A163M9C2</accession>
<reference evidence="1" key="1">
    <citation type="journal article" date="2016" name="Genome Announc.">
        <title>Draft genomes of two strains of Paenibacillus glucanolyticus with capability to degrade lignocellulose.</title>
        <authorList>
            <person name="Mathews S.L."/>
            <person name="Pawlak J."/>
            <person name="Grunden A.M."/>
        </authorList>
    </citation>
    <scope>NUCLEOTIDE SEQUENCE [LARGE SCALE GENOMIC DNA]</scope>
    <source>
        <strain evidence="1">SLM1</strain>
    </source>
</reference>
<dbReference type="EMBL" id="LWMH01000001">
    <property type="protein sequence ID" value="KZS48859.1"/>
    <property type="molecule type" value="Genomic_DNA"/>
</dbReference>
<evidence type="ECO:0000313" key="2">
    <source>
        <dbReference type="Proteomes" id="UP000076796"/>
    </source>
</evidence>
<dbReference type="OrthoDB" id="8481162at2"/>